<dbReference type="InterPro" id="IPR003325">
    <property type="entry name" value="TerD"/>
</dbReference>
<evidence type="ECO:0000256" key="1">
    <source>
        <dbReference type="ARBA" id="ARBA00008775"/>
    </source>
</evidence>
<dbReference type="OrthoDB" id="56224at2"/>
<evidence type="ECO:0000313" key="3">
    <source>
        <dbReference type="EMBL" id="TDC78788.1"/>
    </source>
</evidence>
<comment type="similarity">
    <text evidence="1">Belongs to the CAPAB/TerDEXZ family.</text>
</comment>
<dbReference type="AlphaFoldDB" id="A0A4R4TL80"/>
<dbReference type="EMBL" id="SMKI01000027">
    <property type="protein sequence ID" value="TDC78788.1"/>
    <property type="molecule type" value="Genomic_DNA"/>
</dbReference>
<dbReference type="PANTHER" id="PTHR32097:SF4">
    <property type="entry name" value="GENERAL STRESS PROTEIN 16U"/>
    <property type="match status" value="1"/>
</dbReference>
<accession>A0A4R4TL80</accession>
<dbReference type="Gene3D" id="2.60.60.30">
    <property type="entry name" value="sav2460 like domains"/>
    <property type="match status" value="1"/>
</dbReference>
<dbReference type="Proteomes" id="UP000295345">
    <property type="component" value="Unassembled WGS sequence"/>
</dbReference>
<protein>
    <submittedName>
        <fullName evidence="3">TerD family protein</fullName>
    </submittedName>
</protein>
<reference evidence="3 4" key="1">
    <citation type="submission" date="2019-03" db="EMBL/GenBank/DDBJ databases">
        <title>Draft genome sequences of novel Actinobacteria.</title>
        <authorList>
            <person name="Sahin N."/>
            <person name="Ay H."/>
            <person name="Saygin H."/>
        </authorList>
    </citation>
    <scope>NUCLEOTIDE SEQUENCE [LARGE SCALE GENOMIC DNA]</scope>
    <source>
        <strain evidence="3 4">DSM 41900</strain>
    </source>
</reference>
<keyword evidence="4" id="KW-1185">Reference proteome</keyword>
<proteinExistence type="inferred from homology"/>
<comment type="caution">
    <text evidence="3">The sequence shown here is derived from an EMBL/GenBank/DDBJ whole genome shotgun (WGS) entry which is preliminary data.</text>
</comment>
<dbReference type="InterPro" id="IPR051324">
    <property type="entry name" value="Stress/Tellurium_Resist"/>
</dbReference>
<dbReference type="RefSeq" id="WP_132816499.1">
    <property type="nucleotide sequence ID" value="NZ_SMKI01000027.1"/>
</dbReference>
<dbReference type="Pfam" id="PF02342">
    <property type="entry name" value="TerD"/>
    <property type="match status" value="1"/>
</dbReference>
<dbReference type="PANTHER" id="PTHR32097">
    <property type="entry name" value="CAMP-BINDING PROTEIN 1-RELATED"/>
    <property type="match status" value="1"/>
</dbReference>
<dbReference type="CDD" id="cd06974">
    <property type="entry name" value="TerD_like"/>
    <property type="match status" value="1"/>
</dbReference>
<sequence length="206" mass="21343">MGVSLSKGGNVSLTKQAPNLTAVTVGLGWQARATSGADFDLDASALLVNARGRVLSDRHFVFFNNLKSPDGAVTHMGDELVGGAGSAAGVGGVGGLDGAGGDQEEIVVDLAALPAEVDRVVFPVSIYDADARRQSFGQVTGAFIRIANQADGGELARYDLTEDASSETAMVFGELYRREAEWKFRAVGQGYASGLRGIAADYGVNV</sequence>
<name>A0A4R4TL80_9ACTN</name>
<evidence type="ECO:0000259" key="2">
    <source>
        <dbReference type="Pfam" id="PF02342"/>
    </source>
</evidence>
<feature type="domain" description="TerD" evidence="2">
    <location>
        <begin position="1"/>
        <end position="202"/>
    </location>
</feature>
<organism evidence="3 4">
    <name type="scientific">Streptomyces hainanensis</name>
    <dbReference type="NCBI Taxonomy" id="402648"/>
    <lineage>
        <taxon>Bacteria</taxon>
        <taxon>Bacillati</taxon>
        <taxon>Actinomycetota</taxon>
        <taxon>Actinomycetes</taxon>
        <taxon>Kitasatosporales</taxon>
        <taxon>Streptomycetaceae</taxon>
        <taxon>Streptomyces</taxon>
    </lineage>
</organism>
<gene>
    <name evidence="3" type="ORF">E1283_04230</name>
</gene>
<evidence type="ECO:0000313" key="4">
    <source>
        <dbReference type="Proteomes" id="UP000295345"/>
    </source>
</evidence>